<dbReference type="OrthoDB" id="4485197at2"/>
<comment type="caution">
    <text evidence="2">The sequence shown here is derived from an EMBL/GenBank/DDBJ whole genome shotgun (WGS) entry which is preliminary data.</text>
</comment>
<keyword evidence="1" id="KW-0812">Transmembrane</keyword>
<protein>
    <submittedName>
        <fullName evidence="2">Uncharacterized protein GlcG (DUF336 family)</fullName>
    </submittedName>
</protein>
<reference evidence="2 3" key="1">
    <citation type="submission" date="2019-06" db="EMBL/GenBank/DDBJ databases">
        <title>Sequencing the genomes of 1000 actinobacteria strains.</title>
        <authorList>
            <person name="Klenk H.-P."/>
        </authorList>
    </citation>
    <scope>NUCLEOTIDE SEQUENCE [LARGE SCALE GENOMIC DNA]</scope>
    <source>
        <strain evidence="2 3">DSM 45928</strain>
    </source>
</reference>
<dbReference type="InParanoid" id="A0A543AZL9"/>
<dbReference type="Proteomes" id="UP000317043">
    <property type="component" value="Unassembled WGS sequence"/>
</dbReference>
<dbReference type="SUPFAM" id="SSF143744">
    <property type="entry name" value="GlcG-like"/>
    <property type="match status" value="1"/>
</dbReference>
<keyword evidence="3" id="KW-1185">Reference proteome</keyword>
<dbReference type="Gene3D" id="3.30.450.150">
    <property type="entry name" value="Haem-degrading domain"/>
    <property type="match status" value="1"/>
</dbReference>
<evidence type="ECO:0000313" key="2">
    <source>
        <dbReference type="EMBL" id="TQL78032.1"/>
    </source>
</evidence>
<sequence length="192" mass="19028">MDLTNTSVRKRIAVGAITGLVVVGGALGVSGYASGDDDTTQQRTEVVTVADVDEGATTTAYQLSHESALQVLEAAQAKAGELEQRVTIAIVDRAGNTIALIKGDGAGPQSADSAIAKAYTSAAWGQPTSGLTDAATGDGPSIDDIPNTLFLPGGVPITVDGTPIAGIGVGGAPSGDIDEEIALAGLEALELG</sequence>
<dbReference type="InterPro" id="IPR038084">
    <property type="entry name" value="PduO/GlcC-like_sf"/>
</dbReference>
<organism evidence="2 3">
    <name type="scientific">Stackebrandtia endophytica</name>
    <dbReference type="NCBI Taxonomy" id="1496996"/>
    <lineage>
        <taxon>Bacteria</taxon>
        <taxon>Bacillati</taxon>
        <taxon>Actinomycetota</taxon>
        <taxon>Actinomycetes</taxon>
        <taxon>Glycomycetales</taxon>
        <taxon>Glycomycetaceae</taxon>
        <taxon>Stackebrandtia</taxon>
    </lineage>
</organism>
<dbReference type="PANTHER" id="PTHR34309:SF1">
    <property type="entry name" value="PROTEIN GLCG"/>
    <property type="match status" value="1"/>
</dbReference>
<accession>A0A543AZL9</accession>
<gene>
    <name evidence="2" type="ORF">FB566_3607</name>
</gene>
<dbReference type="EMBL" id="VFOW01000001">
    <property type="protein sequence ID" value="TQL78032.1"/>
    <property type="molecule type" value="Genomic_DNA"/>
</dbReference>
<keyword evidence="1" id="KW-0472">Membrane</keyword>
<dbReference type="RefSeq" id="WP_142041849.1">
    <property type="nucleotide sequence ID" value="NZ_JBHTGS010000001.1"/>
</dbReference>
<dbReference type="InterPro" id="IPR005624">
    <property type="entry name" value="PduO/GlcC-like"/>
</dbReference>
<dbReference type="Pfam" id="PF03928">
    <property type="entry name" value="HbpS-like"/>
    <property type="match status" value="1"/>
</dbReference>
<dbReference type="InterPro" id="IPR052517">
    <property type="entry name" value="GlcG_carb_metab_protein"/>
</dbReference>
<proteinExistence type="predicted"/>
<evidence type="ECO:0000313" key="3">
    <source>
        <dbReference type="Proteomes" id="UP000317043"/>
    </source>
</evidence>
<dbReference type="PANTHER" id="PTHR34309">
    <property type="entry name" value="SLR1406 PROTEIN"/>
    <property type="match status" value="1"/>
</dbReference>
<feature type="transmembrane region" description="Helical" evidence="1">
    <location>
        <begin position="12"/>
        <end position="33"/>
    </location>
</feature>
<dbReference type="AlphaFoldDB" id="A0A543AZL9"/>
<name>A0A543AZL9_9ACTN</name>
<evidence type="ECO:0000256" key="1">
    <source>
        <dbReference type="SAM" id="Phobius"/>
    </source>
</evidence>
<keyword evidence="1" id="KW-1133">Transmembrane helix</keyword>